<dbReference type="PROSITE" id="PS00217">
    <property type="entry name" value="SUGAR_TRANSPORT_2"/>
    <property type="match status" value="1"/>
</dbReference>
<evidence type="ECO:0000256" key="1">
    <source>
        <dbReference type="ARBA" id="ARBA00004141"/>
    </source>
</evidence>
<dbReference type="GO" id="GO:0016020">
    <property type="term" value="C:membrane"/>
    <property type="evidence" value="ECO:0007669"/>
    <property type="project" value="UniProtKB-SubCell"/>
</dbReference>
<keyword evidence="9" id="KW-1185">Reference proteome</keyword>
<feature type="transmembrane region" description="Helical" evidence="6">
    <location>
        <begin position="134"/>
        <end position="155"/>
    </location>
</feature>
<keyword evidence="3 6" id="KW-1133">Transmembrane helix</keyword>
<dbReference type="InterPro" id="IPR036259">
    <property type="entry name" value="MFS_trans_sf"/>
</dbReference>
<dbReference type="PANTHER" id="PTHR48021:SF1">
    <property type="entry name" value="GH07001P-RELATED"/>
    <property type="match status" value="1"/>
</dbReference>
<feature type="transmembrane region" description="Helical" evidence="6">
    <location>
        <begin position="395"/>
        <end position="414"/>
    </location>
</feature>
<dbReference type="PROSITE" id="PS50850">
    <property type="entry name" value="MFS"/>
    <property type="match status" value="1"/>
</dbReference>
<dbReference type="InterPro" id="IPR050549">
    <property type="entry name" value="MFS_Trehalose_Transporter"/>
</dbReference>
<evidence type="ECO:0000256" key="6">
    <source>
        <dbReference type="SAM" id="Phobius"/>
    </source>
</evidence>
<feature type="domain" description="Major facilitator superfamily (MFS) profile" evidence="7">
    <location>
        <begin position="35"/>
        <end position="433"/>
    </location>
</feature>
<dbReference type="SUPFAM" id="SSF103473">
    <property type="entry name" value="MFS general substrate transporter"/>
    <property type="match status" value="1"/>
</dbReference>
<feature type="region of interest" description="Disordered" evidence="5">
    <location>
        <begin position="1"/>
        <end position="25"/>
    </location>
</feature>
<dbReference type="EMBL" id="JARKIK010000067">
    <property type="protein sequence ID" value="KAK8729520.1"/>
    <property type="molecule type" value="Genomic_DNA"/>
</dbReference>
<dbReference type="InterPro" id="IPR005828">
    <property type="entry name" value="MFS_sugar_transport-like"/>
</dbReference>
<feature type="transmembrane region" description="Helical" evidence="6">
    <location>
        <begin position="339"/>
        <end position="361"/>
    </location>
</feature>
<reference evidence="8 9" key="1">
    <citation type="journal article" date="2024" name="BMC Genomics">
        <title>Genome assembly of redclaw crayfish (Cherax quadricarinatus) provides insights into its immune adaptation and hypoxia tolerance.</title>
        <authorList>
            <person name="Liu Z."/>
            <person name="Zheng J."/>
            <person name="Li H."/>
            <person name="Fang K."/>
            <person name="Wang S."/>
            <person name="He J."/>
            <person name="Zhou D."/>
            <person name="Weng S."/>
            <person name="Chi M."/>
            <person name="Gu Z."/>
            <person name="He J."/>
            <person name="Li F."/>
            <person name="Wang M."/>
        </authorList>
    </citation>
    <scope>NUCLEOTIDE SEQUENCE [LARGE SCALE GENOMIC DNA]</scope>
    <source>
        <strain evidence="8">ZL_2023a</strain>
    </source>
</reference>
<dbReference type="AlphaFoldDB" id="A0AAW0WQE7"/>
<dbReference type="Proteomes" id="UP001445076">
    <property type="component" value="Unassembled WGS sequence"/>
</dbReference>
<dbReference type="InterPro" id="IPR005829">
    <property type="entry name" value="Sugar_transporter_CS"/>
</dbReference>
<accession>A0AAW0WQE7</accession>
<dbReference type="InterPro" id="IPR020846">
    <property type="entry name" value="MFS_dom"/>
</dbReference>
<keyword evidence="2 6" id="KW-0812">Transmembrane</keyword>
<proteinExistence type="predicted"/>
<feature type="transmembrane region" description="Helical" evidence="6">
    <location>
        <begin position="33"/>
        <end position="52"/>
    </location>
</feature>
<feature type="transmembrane region" description="Helical" evidence="6">
    <location>
        <begin position="275"/>
        <end position="292"/>
    </location>
</feature>
<gene>
    <name evidence="8" type="ORF">OTU49_008518</name>
</gene>
<comment type="caution">
    <text evidence="8">The sequence shown here is derived from an EMBL/GenBank/DDBJ whole genome shotgun (WGS) entry which is preliminary data.</text>
</comment>
<feature type="transmembrane region" description="Helical" evidence="6">
    <location>
        <begin position="195"/>
        <end position="213"/>
    </location>
</feature>
<evidence type="ECO:0000313" key="8">
    <source>
        <dbReference type="EMBL" id="KAK8729520.1"/>
    </source>
</evidence>
<evidence type="ECO:0000256" key="4">
    <source>
        <dbReference type="ARBA" id="ARBA00023136"/>
    </source>
</evidence>
<evidence type="ECO:0000259" key="7">
    <source>
        <dbReference type="PROSITE" id="PS50850"/>
    </source>
</evidence>
<comment type="subcellular location">
    <subcellularLocation>
        <location evidence="1">Membrane</location>
        <topology evidence="1">Multi-pass membrane protein</topology>
    </subcellularLocation>
</comment>
<dbReference type="Gene3D" id="1.20.1250.20">
    <property type="entry name" value="MFS general substrate transporter like domains"/>
    <property type="match status" value="1"/>
</dbReference>
<dbReference type="Pfam" id="PF00083">
    <property type="entry name" value="Sugar_tr"/>
    <property type="match status" value="1"/>
</dbReference>
<feature type="transmembrane region" description="Helical" evidence="6">
    <location>
        <begin position="312"/>
        <end position="332"/>
    </location>
</feature>
<sequence length="433" mass="47364">MSKPRPSFSVTELCGDKSEEPSNERRRRQAVQMLMVMAASVSYFVMGMSLSFPNVLASDLLSDNTTLFNTQLQFQDWQLDMMGSIVTIGSVPGFLLAGWMLGRLGRRWSMAISVVPGLMGWAAIALSLNATMLIVARFLDGVTCGMVTLAVITYATEIPDTSHRGSIGTIVILMFLIGTGIGVSLGIFLTWYQVAFINVGILLLYTTAIVPCLPESPTFLAVVDKDKAALKVLAGLRGNYADLDAEIKLLKQLNRVTDATSRWGALLSAENLKRILLLSCLFFIQSFSGTAVVRVNATRILEASGVNLNRDISTTILMVVPICGVFVLTSLTDRIGRRLCLVVSMAPMVLAYCVLGCYVFLNSYEVTAVSVVPLGSNYSSYSQSIQRIESEENEWSWLPLACLLVCIFAMNIGIESLPWHLSSELFPTTIRSQ</sequence>
<feature type="transmembrane region" description="Helical" evidence="6">
    <location>
        <begin position="108"/>
        <end position="128"/>
    </location>
</feature>
<dbReference type="PANTHER" id="PTHR48021">
    <property type="match status" value="1"/>
</dbReference>
<feature type="transmembrane region" description="Helical" evidence="6">
    <location>
        <begin position="167"/>
        <end position="189"/>
    </location>
</feature>
<name>A0AAW0WQE7_CHEQU</name>
<evidence type="ECO:0000256" key="3">
    <source>
        <dbReference type="ARBA" id="ARBA00022989"/>
    </source>
</evidence>
<evidence type="ECO:0000313" key="9">
    <source>
        <dbReference type="Proteomes" id="UP001445076"/>
    </source>
</evidence>
<feature type="transmembrane region" description="Helical" evidence="6">
    <location>
        <begin position="81"/>
        <end position="101"/>
    </location>
</feature>
<protein>
    <recommendedName>
        <fullName evidence="7">Major facilitator superfamily (MFS) profile domain-containing protein</fullName>
    </recommendedName>
</protein>
<feature type="compositionally biased region" description="Basic and acidic residues" evidence="5">
    <location>
        <begin position="14"/>
        <end position="24"/>
    </location>
</feature>
<dbReference type="GO" id="GO:0022857">
    <property type="term" value="F:transmembrane transporter activity"/>
    <property type="evidence" value="ECO:0007669"/>
    <property type="project" value="InterPro"/>
</dbReference>
<keyword evidence="4 6" id="KW-0472">Membrane</keyword>
<organism evidence="8 9">
    <name type="scientific">Cherax quadricarinatus</name>
    <name type="common">Australian red claw crayfish</name>
    <dbReference type="NCBI Taxonomy" id="27406"/>
    <lineage>
        <taxon>Eukaryota</taxon>
        <taxon>Metazoa</taxon>
        <taxon>Ecdysozoa</taxon>
        <taxon>Arthropoda</taxon>
        <taxon>Crustacea</taxon>
        <taxon>Multicrustacea</taxon>
        <taxon>Malacostraca</taxon>
        <taxon>Eumalacostraca</taxon>
        <taxon>Eucarida</taxon>
        <taxon>Decapoda</taxon>
        <taxon>Pleocyemata</taxon>
        <taxon>Astacidea</taxon>
        <taxon>Parastacoidea</taxon>
        <taxon>Parastacidae</taxon>
        <taxon>Cherax</taxon>
    </lineage>
</organism>
<evidence type="ECO:0000256" key="2">
    <source>
        <dbReference type="ARBA" id="ARBA00022692"/>
    </source>
</evidence>
<feature type="non-terminal residue" evidence="8">
    <location>
        <position position="433"/>
    </location>
</feature>
<evidence type="ECO:0000256" key="5">
    <source>
        <dbReference type="SAM" id="MobiDB-lite"/>
    </source>
</evidence>